<dbReference type="GO" id="GO:0016491">
    <property type="term" value="F:oxidoreductase activity"/>
    <property type="evidence" value="ECO:0007669"/>
    <property type="project" value="UniProtKB-KW"/>
</dbReference>
<protein>
    <recommendedName>
        <fullName evidence="2">Cysteine-rich domain-containing protein</fullName>
    </recommendedName>
</protein>
<dbReference type="EMBL" id="BARV01007407">
    <property type="protein sequence ID" value="GAI07564.1"/>
    <property type="molecule type" value="Genomic_DNA"/>
</dbReference>
<sequence>MNEYIYYPGCSAKSNAKHYEESILPVFKEIGIKLNEMEDWNCCGATASLSVDKTKAFAINGRILSIAEKAGKDIVAPCAACYLTLKKSNQFFMSKTEEAKKILKDLESAGCEYKGTVKVNHPLGLFTDEIGLEEIKKKVKRKLTGLRVACYYGCQVVRPYTDFDDPDYPVRLDNLMKAIGAEPVDYSAKTRCCGGSLTANIEEAGLRLNYILLKEAKRKGADAIVTICPLCLFNLEITQDKIVKKYKNDFKIPI</sequence>
<keyword evidence="1" id="KW-0560">Oxidoreductase</keyword>
<evidence type="ECO:0000313" key="3">
    <source>
        <dbReference type="EMBL" id="GAI07564.1"/>
    </source>
</evidence>
<dbReference type="PANTHER" id="PTHR42947:SF1">
    <property type="entry name" value="COB--COM HETERODISULFIDE REDUCTASE SUBUNIT B 1"/>
    <property type="match status" value="1"/>
</dbReference>
<dbReference type="AlphaFoldDB" id="X1MMH3"/>
<reference evidence="3" key="1">
    <citation type="journal article" date="2014" name="Front. Microbiol.">
        <title>High frequency of phylogenetically diverse reductive dehalogenase-homologous genes in deep subseafloor sedimentary metagenomes.</title>
        <authorList>
            <person name="Kawai M."/>
            <person name="Futagami T."/>
            <person name="Toyoda A."/>
            <person name="Takaki Y."/>
            <person name="Nishi S."/>
            <person name="Hori S."/>
            <person name="Arai W."/>
            <person name="Tsubouchi T."/>
            <person name="Morono Y."/>
            <person name="Uchiyama I."/>
            <person name="Ito T."/>
            <person name="Fujiyama A."/>
            <person name="Inagaki F."/>
            <person name="Takami H."/>
        </authorList>
    </citation>
    <scope>NUCLEOTIDE SEQUENCE</scope>
    <source>
        <strain evidence="3">Expedition CK06-06</strain>
    </source>
</reference>
<feature type="domain" description="Cysteine-rich" evidence="2">
    <location>
        <begin position="5"/>
        <end position="86"/>
    </location>
</feature>
<dbReference type="InterPro" id="IPR051278">
    <property type="entry name" value="HdrB/HdrD_reductase"/>
</dbReference>
<dbReference type="Gene3D" id="1.20.1050.140">
    <property type="match status" value="1"/>
</dbReference>
<gene>
    <name evidence="3" type="ORF">S06H3_15090</name>
</gene>
<feature type="domain" description="Cysteine-rich" evidence="2">
    <location>
        <begin position="148"/>
        <end position="235"/>
    </location>
</feature>
<dbReference type="PANTHER" id="PTHR42947">
    <property type="entry name" value="COB--COM HETERODISULFIDE REDUCTASE SUBUNIT B 1"/>
    <property type="match status" value="1"/>
</dbReference>
<dbReference type="Pfam" id="PF02754">
    <property type="entry name" value="CCG"/>
    <property type="match status" value="2"/>
</dbReference>
<accession>X1MMH3</accession>
<comment type="caution">
    <text evidence="3">The sequence shown here is derived from an EMBL/GenBank/DDBJ whole genome shotgun (WGS) entry which is preliminary data.</text>
</comment>
<name>X1MMH3_9ZZZZ</name>
<dbReference type="InterPro" id="IPR004017">
    <property type="entry name" value="Cys_rich_dom"/>
</dbReference>
<evidence type="ECO:0000256" key="1">
    <source>
        <dbReference type="ARBA" id="ARBA00023002"/>
    </source>
</evidence>
<proteinExistence type="predicted"/>
<feature type="non-terminal residue" evidence="3">
    <location>
        <position position="254"/>
    </location>
</feature>
<organism evidence="3">
    <name type="scientific">marine sediment metagenome</name>
    <dbReference type="NCBI Taxonomy" id="412755"/>
    <lineage>
        <taxon>unclassified sequences</taxon>
        <taxon>metagenomes</taxon>
        <taxon>ecological metagenomes</taxon>
    </lineage>
</organism>
<evidence type="ECO:0000259" key="2">
    <source>
        <dbReference type="Pfam" id="PF02754"/>
    </source>
</evidence>